<reference evidence="2" key="1">
    <citation type="journal article" date="2019" name="Int. J. Syst. Evol. Microbiol.">
        <title>The Global Catalogue of Microorganisms (GCM) 10K type strain sequencing project: providing services to taxonomists for standard genome sequencing and annotation.</title>
        <authorList>
            <consortium name="The Broad Institute Genomics Platform"/>
            <consortium name="The Broad Institute Genome Sequencing Center for Infectious Disease"/>
            <person name="Wu L."/>
            <person name="Ma J."/>
        </authorList>
    </citation>
    <scope>NUCLEOTIDE SEQUENCE [LARGE SCALE GENOMIC DNA]</scope>
    <source>
        <strain evidence="2">CGMCC 1.15111</strain>
    </source>
</reference>
<sequence length="80" mass="9330">MKKEVNDKGRHQKEPHREPIADVHSAIEKSWFSLKLHPAMAAMRINLRELAQIVGRVLEKFALSALRAPTLQYCQHLWLF</sequence>
<evidence type="ECO:0000313" key="1">
    <source>
        <dbReference type="EMBL" id="GHE67913.1"/>
    </source>
</evidence>
<protein>
    <submittedName>
        <fullName evidence="1">Uncharacterized protein</fullName>
    </submittedName>
</protein>
<evidence type="ECO:0000313" key="2">
    <source>
        <dbReference type="Proteomes" id="UP000658258"/>
    </source>
</evidence>
<dbReference type="EMBL" id="BNAG01000003">
    <property type="protein sequence ID" value="GHE67913.1"/>
    <property type="molecule type" value="Genomic_DNA"/>
</dbReference>
<accession>A0ABQ3I743</accession>
<keyword evidence="2" id="KW-1185">Reference proteome</keyword>
<name>A0ABQ3I743_9BACT</name>
<comment type="caution">
    <text evidence="1">The sequence shown here is derived from an EMBL/GenBank/DDBJ whole genome shotgun (WGS) entry which is preliminary data.</text>
</comment>
<gene>
    <name evidence="1" type="ORF">GCM10011340_24410</name>
</gene>
<dbReference type="Proteomes" id="UP000658258">
    <property type="component" value="Unassembled WGS sequence"/>
</dbReference>
<proteinExistence type="predicted"/>
<organism evidence="1 2">
    <name type="scientific">Roseivirga thermotolerans</name>
    <dbReference type="NCBI Taxonomy" id="1758176"/>
    <lineage>
        <taxon>Bacteria</taxon>
        <taxon>Pseudomonadati</taxon>
        <taxon>Bacteroidota</taxon>
        <taxon>Cytophagia</taxon>
        <taxon>Cytophagales</taxon>
        <taxon>Roseivirgaceae</taxon>
        <taxon>Roseivirga</taxon>
    </lineage>
</organism>